<dbReference type="AlphaFoldDB" id="A0AB37XCG2"/>
<comment type="caution">
    <text evidence="2">The sequence shown here is derived from an EMBL/GenBank/DDBJ whole genome shotgun (WGS) entry which is preliminary data.</text>
</comment>
<organism evidence="2 3">
    <name type="scientific">Streptomyces albidoflavus</name>
    <dbReference type="NCBI Taxonomy" id="1886"/>
    <lineage>
        <taxon>Bacteria</taxon>
        <taxon>Bacillati</taxon>
        <taxon>Actinomycetota</taxon>
        <taxon>Actinomycetes</taxon>
        <taxon>Kitasatosporales</taxon>
        <taxon>Streptomycetaceae</taxon>
        <taxon>Streptomyces</taxon>
        <taxon>Streptomyces albidoflavus group</taxon>
    </lineage>
</organism>
<sequence length="181" mass="19355">MNEWLDATDLDKGDWLQTSAGTRIQITAVERTTVLDATVHNLTVAGVHTYYVLAGATPVLVHNGNLGDYADSVRNESGVKFASEHTSPSGAKYYGRNKHGQQAEGPLADALERTGHHGGCAEVHCLIQAQAAEGPEAIRGGTMRTVRTRNNSMPTSNTDGHGEPAHPCGRCGRLLEDLEIN</sequence>
<name>A0AB37XCG2_9ACTN</name>
<dbReference type="InterPro" id="IPR036844">
    <property type="entry name" value="Hint_dom_sf"/>
</dbReference>
<protein>
    <recommendedName>
        <fullName evidence="4">Intein C-terminal splicing domain-containing protein</fullName>
    </recommendedName>
</protein>
<dbReference type="Proteomes" id="UP000292095">
    <property type="component" value="Unassembled WGS sequence"/>
</dbReference>
<feature type="region of interest" description="Disordered" evidence="1">
    <location>
        <begin position="147"/>
        <end position="168"/>
    </location>
</feature>
<evidence type="ECO:0000256" key="1">
    <source>
        <dbReference type="SAM" id="MobiDB-lite"/>
    </source>
</evidence>
<evidence type="ECO:0000313" key="3">
    <source>
        <dbReference type="Proteomes" id="UP000292095"/>
    </source>
</evidence>
<dbReference type="SUPFAM" id="SSF51294">
    <property type="entry name" value="Hedgehog/intein (Hint) domain"/>
    <property type="match status" value="1"/>
</dbReference>
<evidence type="ECO:0000313" key="2">
    <source>
        <dbReference type="EMBL" id="RZE35958.1"/>
    </source>
</evidence>
<reference evidence="2 3" key="1">
    <citation type="submission" date="2017-12" db="EMBL/GenBank/DDBJ databases">
        <title>Population genomics insights into the ecological differentiation and adaptive evolution in streptomycetes.</title>
        <authorList>
            <person name="Li Y."/>
            <person name="Huang Y."/>
        </authorList>
    </citation>
    <scope>NUCLEOTIDE SEQUENCE [LARGE SCALE GENOMIC DNA]</scope>
    <source>
        <strain evidence="2 3">FXJ.2339</strain>
    </source>
</reference>
<proteinExistence type="predicted"/>
<dbReference type="EMBL" id="PKLK01000025">
    <property type="protein sequence ID" value="RZE35958.1"/>
    <property type="molecule type" value="Genomic_DNA"/>
</dbReference>
<accession>A0AB37XCG2</accession>
<feature type="compositionally biased region" description="Polar residues" evidence="1">
    <location>
        <begin position="148"/>
        <end position="159"/>
    </location>
</feature>
<gene>
    <name evidence="2" type="ORF">C0Q91_20210</name>
</gene>
<dbReference type="Gene3D" id="2.170.16.10">
    <property type="entry name" value="Hedgehog/Intein (Hint) domain"/>
    <property type="match status" value="1"/>
</dbReference>
<evidence type="ECO:0008006" key="4">
    <source>
        <dbReference type="Google" id="ProtNLM"/>
    </source>
</evidence>